<reference evidence="2 3" key="1">
    <citation type="journal article" date="2022" name="Allergy">
        <title>Genome assembly and annotation of Periplaneta americana reveal a comprehensive cockroach allergen profile.</title>
        <authorList>
            <person name="Wang L."/>
            <person name="Xiong Q."/>
            <person name="Saelim N."/>
            <person name="Wang L."/>
            <person name="Nong W."/>
            <person name="Wan A.T."/>
            <person name="Shi M."/>
            <person name="Liu X."/>
            <person name="Cao Q."/>
            <person name="Hui J.H.L."/>
            <person name="Sookrung N."/>
            <person name="Leung T.F."/>
            <person name="Tungtrongchitr A."/>
            <person name="Tsui S.K.W."/>
        </authorList>
    </citation>
    <scope>NUCLEOTIDE SEQUENCE [LARGE SCALE GENOMIC DNA]</scope>
    <source>
        <strain evidence="2">PWHHKU_190912</strain>
    </source>
</reference>
<accession>A0ABQ8T4A2</accession>
<feature type="compositionally biased region" description="Polar residues" evidence="1">
    <location>
        <begin position="88"/>
        <end position="101"/>
    </location>
</feature>
<keyword evidence="3" id="KW-1185">Reference proteome</keyword>
<sequence length="257" mass="28418">MKPLSVFYDQEVAIWLRSNPGRIVTQCQVSKLHGSAFVRAATMITAINGFRKTGIWPVNPYVFGEHDYAPSETTDRPVPPSPDEAPSSKASDPIVNQPTTSHDTEKNIRKLSFTPEDILPIPSCSGLNLKKKTLKQEKTAILTESLYKNELQMEIDSKAQKKTTKKGSVKKNNIFTTEPTADLVTKEKQVNCKSSPKKSIGMSLGIKRKSERLILLHHHLIFLTQNAYIADICTPSLLKDGSNVASATNGQLCRRAG</sequence>
<feature type="region of interest" description="Disordered" evidence="1">
    <location>
        <begin position="67"/>
        <end position="106"/>
    </location>
</feature>
<evidence type="ECO:0000256" key="1">
    <source>
        <dbReference type="SAM" id="MobiDB-lite"/>
    </source>
</evidence>
<dbReference type="Proteomes" id="UP001148838">
    <property type="component" value="Unassembled WGS sequence"/>
</dbReference>
<proteinExistence type="predicted"/>
<comment type="caution">
    <text evidence="2">The sequence shown here is derived from an EMBL/GenBank/DDBJ whole genome shotgun (WGS) entry which is preliminary data.</text>
</comment>
<protein>
    <submittedName>
        <fullName evidence="2">Uncharacterized protein</fullName>
    </submittedName>
</protein>
<name>A0ABQ8T4A2_PERAM</name>
<gene>
    <name evidence="2" type="ORF">ANN_10667</name>
</gene>
<organism evidence="2 3">
    <name type="scientific">Periplaneta americana</name>
    <name type="common">American cockroach</name>
    <name type="synonym">Blatta americana</name>
    <dbReference type="NCBI Taxonomy" id="6978"/>
    <lineage>
        <taxon>Eukaryota</taxon>
        <taxon>Metazoa</taxon>
        <taxon>Ecdysozoa</taxon>
        <taxon>Arthropoda</taxon>
        <taxon>Hexapoda</taxon>
        <taxon>Insecta</taxon>
        <taxon>Pterygota</taxon>
        <taxon>Neoptera</taxon>
        <taxon>Polyneoptera</taxon>
        <taxon>Dictyoptera</taxon>
        <taxon>Blattodea</taxon>
        <taxon>Blattoidea</taxon>
        <taxon>Blattidae</taxon>
        <taxon>Blattinae</taxon>
        <taxon>Periplaneta</taxon>
    </lineage>
</organism>
<evidence type="ECO:0000313" key="3">
    <source>
        <dbReference type="Proteomes" id="UP001148838"/>
    </source>
</evidence>
<evidence type="ECO:0000313" key="2">
    <source>
        <dbReference type="EMBL" id="KAJ4440821.1"/>
    </source>
</evidence>
<dbReference type="EMBL" id="JAJSOF020000015">
    <property type="protein sequence ID" value="KAJ4440821.1"/>
    <property type="molecule type" value="Genomic_DNA"/>
</dbReference>